<reference evidence="3" key="1">
    <citation type="journal article" date="2021" name="PeerJ">
        <title>Extensive microbial diversity within the chicken gut microbiome revealed by metagenomics and culture.</title>
        <authorList>
            <person name="Gilroy R."/>
            <person name="Ravi A."/>
            <person name="Getino M."/>
            <person name="Pursley I."/>
            <person name="Horton D.L."/>
            <person name="Alikhan N.F."/>
            <person name="Baker D."/>
            <person name="Gharbi K."/>
            <person name="Hall N."/>
            <person name="Watson M."/>
            <person name="Adriaenssens E.M."/>
            <person name="Foster-Nyarko E."/>
            <person name="Jarju S."/>
            <person name="Secka A."/>
            <person name="Antonio M."/>
            <person name="Oren A."/>
            <person name="Chaudhuri R.R."/>
            <person name="La Ragione R."/>
            <person name="Hildebrand F."/>
            <person name="Pallen M.J."/>
        </authorList>
    </citation>
    <scope>NUCLEOTIDE SEQUENCE</scope>
    <source>
        <strain evidence="3">ChiSxjej3B15-1167</strain>
    </source>
</reference>
<accession>A0A9D1X414</accession>
<dbReference type="GO" id="GO:0004106">
    <property type="term" value="F:chorismate mutase activity"/>
    <property type="evidence" value="ECO:0007669"/>
    <property type="project" value="UniProtKB-EC"/>
</dbReference>
<dbReference type="SUPFAM" id="SSF48600">
    <property type="entry name" value="Chorismate mutase II"/>
    <property type="match status" value="1"/>
</dbReference>
<dbReference type="EC" id="5.4.99.5" evidence="3"/>
<evidence type="ECO:0000259" key="1">
    <source>
        <dbReference type="PROSITE" id="PS51168"/>
    </source>
</evidence>
<evidence type="ECO:0000259" key="2">
    <source>
        <dbReference type="PROSITE" id="PS51671"/>
    </source>
</evidence>
<proteinExistence type="predicted"/>
<dbReference type="PROSITE" id="PS51671">
    <property type="entry name" value="ACT"/>
    <property type="match status" value="1"/>
</dbReference>
<organism evidence="3 4">
    <name type="scientific">Candidatus Anaerobutyricum stercoripullorum</name>
    <dbReference type="NCBI Taxonomy" id="2838456"/>
    <lineage>
        <taxon>Bacteria</taxon>
        <taxon>Bacillati</taxon>
        <taxon>Bacillota</taxon>
        <taxon>Clostridia</taxon>
        <taxon>Lachnospirales</taxon>
        <taxon>Lachnospiraceae</taxon>
        <taxon>Anaerobutyricum</taxon>
    </lineage>
</organism>
<dbReference type="Gene3D" id="3.30.70.260">
    <property type="match status" value="1"/>
</dbReference>
<dbReference type="SMART" id="SM00830">
    <property type="entry name" value="CM_2"/>
    <property type="match status" value="1"/>
</dbReference>
<dbReference type="Proteomes" id="UP000886805">
    <property type="component" value="Unassembled WGS sequence"/>
</dbReference>
<evidence type="ECO:0000313" key="4">
    <source>
        <dbReference type="Proteomes" id="UP000886805"/>
    </source>
</evidence>
<dbReference type="EMBL" id="DXEQ01000150">
    <property type="protein sequence ID" value="HIX72437.1"/>
    <property type="molecule type" value="Genomic_DNA"/>
</dbReference>
<dbReference type="PROSITE" id="PS51168">
    <property type="entry name" value="CHORISMATE_MUT_2"/>
    <property type="match status" value="1"/>
</dbReference>
<dbReference type="SUPFAM" id="SSF55021">
    <property type="entry name" value="ACT-like"/>
    <property type="match status" value="1"/>
</dbReference>
<feature type="domain" description="Chorismate mutase" evidence="1">
    <location>
        <begin position="1"/>
        <end position="86"/>
    </location>
</feature>
<gene>
    <name evidence="3" type="ORF">H9849_05385</name>
</gene>
<dbReference type="Pfam" id="PF01817">
    <property type="entry name" value="CM_2"/>
    <property type="match status" value="1"/>
</dbReference>
<sequence length="289" mass="33057">MELSEVREQIDRVDREMRRLFLERMSLSEQVVRIKAETGDGIYKPDREKAIIEKQTANVDARLAREYTAFIKRIMEVSRKYQYGRMLELRKDFPFACAEEEKEIRNLCVRNEDIALCDSDAAENVLAVHSYEDMGAALRKHLADAGMGVLGEVGGEVSHALYDLLLCGPFFITKCTVKKEAGESTRQKVITFTDTLEVLPEHDRICLAFTCGDRCGSLGGILTMIADYGVNLTEFHSRPYRQDDGWGYRFFAELDACMGEPEIRALLYQLSRETTELRILGSYVYEEEI</sequence>
<dbReference type="InterPro" id="IPR002701">
    <property type="entry name" value="CM_II_prokaryot"/>
</dbReference>
<keyword evidence="3" id="KW-0413">Isomerase</keyword>
<dbReference type="InterPro" id="IPR036979">
    <property type="entry name" value="CM_dom_sf"/>
</dbReference>
<comment type="caution">
    <text evidence="3">The sequence shown here is derived from an EMBL/GenBank/DDBJ whole genome shotgun (WGS) entry which is preliminary data.</text>
</comment>
<dbReference type="InterPro" id="IPR036263">
    <property type="entry name" value="Chorismate_II_sf"/>
</dbReference>
<evidence type="ECO:0000313" key="3">
    <source>
        <dbReference type="EMBL" id="HIX72437.1"/>
    </source>
</evidence>
<reference evidence="3" key="2">
    <citation type="submission" date="2021-04" db="EMBL/GenBank/DDBJ databases">
        <authorList>
            <person name="Gilroy R."/>
        </authorList>
    </citation>
    <scope>NUCLEOTIDE SEQUENCE</scope>
    <source>
        <strain evidence="3">ChiSxjej3B15-1167</strain>
    </source>
</reference>
<dbReference type="InterPro" id="IPR002912">
    <property type="entry name" value="ACT_dom"/>
</dbReference>
<dbReference type="AlphaFoldDB" id="A0A9D1X414"/>
<protein>
    <submittedName>
        <fullName evidence="3">Chorismate mutase</fullName>
        <ecNumber evidence="3">5.4.99.5</ecNumber>
    </submittedName>
</protein>
<dbReference type="GO" id="GO:0046417">
    <property type="term" value="P:chorismate metabolic process"/>
    <property type="evidence" value="ECO:0007669"/>
    <property type="project" value="InterPro"/>
</dbReference>
<dbReference type="InterPro" id="IPR045865">
    <property type="entry name" value="ACT-like_dom_sf"/>
</dbReference>
<feature type="domain" description="ACT" evidence="2">
    <location>
        <begin position="206"/>
        <end position="284"/>
    </location>
</feature>
<dbReference type="CDD" id="cd04905">
    <property type="entry name" value="ACT_CM-PDT"/>
    <property type="match status" value="1"/>
</dbReference>
<name>A0A9D1X414_9FIRM</name>
<dbReference type="Gene3D" id="1.20.59.10">
    <property type="entry name" value="Chorismate mutase"/>
    <property type="match status" value="1"/>
</dbReference>